<dbReference type="Pfam" id="PF02108">
    <property type="entry name" value="FliH"/>
    <property type="match status" value="1"/>
</dbReference>
<accession>A0A7W9BAN8</accession>
<protein>
    <recommendedName>
        <fullName evidence="3">Flagellar assembly protein FliH</fullName>
    </recommendedName>
</protein>
<evidence type="ECO:0000256" key="1">
    <source>
        <dbReference type="ARBA" id="ARBA00003041"/>
    </source>
</evidence>
<evidence type="ECO:0000256" key="4">
    <source>
        <dbReference type="ARBA" id="ARBA00022448"/>
    </source>
</evidence>
<gene>
    <name evidence="9" type="ORF">FHS94_000514</name>
</gene>
<keyword evidence="10" id="KW-1185">Reference proteome</keyword>
<evidence type="ECO:0000256" key="2">
    <source>
        <dbReference type="ARBA" id="ARBA00006602"/>
    </source>
</evidence>
<evidence type="ECO:0000313" key="10">
    <source>
        <dbReference type="Proteomes" id="UP000546200"/>
    </source>
</evidence>
<evidence type="ECO:0000259" key="8">
    <source>
        <dbReference type="Pfam" id="PF02108"/>
    </source>
</evidence>
<comment type="function">
    <text evidence="1">Needed for flagellar regrowth and assembly.</text>
</comment>
<keyword evidence="9" id="KW-0966">Cell projection</keyword>
<reference evidence="9 10" key="1">
    <citation type="submission" date="2020-08" db="EMBL/GenBank/DDBJ databases">
        <title>Genomic Encyclopedia of Type Strains, Phase IV (KMG-IV): sequencing the most valuable type-strain genomes for metagenomic binning, comparative biology and taxonomic classification.</title>
        <authorList>
            <person name="Goeker M."/>
        </authorList>
    </citation>
    <scope>NUCLEOTIDE SEQUENCE [LARGE SCALE GENOMIC DNA]</scope>
    <source>
        <strain evidence="9 10">DSM 100044</strain>
    </source>
</reference>
<proteinExistence type="inferred from homology"/>
<dbReference type="AlphaFoldDB" id="A0A7W9BAN8"/>
<keyword evidence="9" id="KW-0282">Flagellum</keyword>
<name>A0A7W9BAN8_9SPHN</name>
<dbReference type="InterPro" id="IPR018035">
    <property type="entry name" value="Flagellar_FliH/T3SS_HrpE"/>
</dbReference>
<evidence type="ECO:0000256" key="5">
    <source>
        <dbReference type="ARBA" id="ARBA00022795"/>
    </source>
</evidence>
<dbReference type="PANTHER" id="PTHR34982">
    <property type="entry name" value="YOP PROTEINS TRANSLOCATION PROTEIN L"/>
    <property type="match status" value="1"/>
</dbReference>
<keyword evidence="7" id="KW-1006">Bacterial flagellum protein export</keyword>
<evidence type="ECO:0000256" key="7">
    <source>
        <dbReference type="ARBA" id="ARBA00023225"/>
    </source>
</evidence>
<dbReference type="GO" id="GO:0005829">
    <property type="term" value="C:cytosol"/>
    <property type="evidence" value="ECO:0007669"/>
    <property type="project" value="TreeGrafter"/>
</dbReference>
<comment type="similarity">
    <text evidence="2">Belongs to the FliH family.</text>
</comment>
<keyword evidence="5" id="KW-1005">Bacterial flagellum biogenesis</keyword>
<dbReference type="PANTHER" id="PTHR34982:SF1">
    <property type="entry name" value="FLAGELLAR ASSEMBLY PROTEIN FLIH"/>
    <property type="match status" value="1"/>
</dbReference>
<evidence type="ECO:0000313" key="9">
    <source>
        <dbReference type="EMBL" id="MBB5713695.1"/>
    </source>
</evidence>
<evidence type="ECO:0000256" key="6">
    <source>
        <dbReference type="ARBA" id="ARBA00022927"/>
    </source>
</evidence>
<evidence type="ECO:0000256" key="3">
    <source>
        <dbReference type="ARBA" id="ARBA00016507"/>
    </source>
</evidence>
<organism evidence="9 10">
    <name type="scientific">Sphingomonas aerophila</name>
    <dbReference type="NCBI Taxonomy" id="1344948"/>
    <lineage>
        <taxon>Bacteria</taxon>
        <taxon>Pseudomonadati</taxon>
        <taxon>Pseudomonadota</taxon>
        <taxon>Alphaproteobacteria</taxon>
        <taxon>Sphingomonadales</taxon>
        <taxon>Sphingomonadaceae</taxon>
        <taxon>Sphingomonas</taxon>
    </lineage>
</organism>
<keyword evidence="6" id="KW-0653">Protein transport</keyword>
<dbReference type="Proteomes" id="UP000546200">
    <property type="component" value="Unassembled WGS sequence"/>
</dbReference>
<dbReference type="GO" id="GO:0044781">
    <property type="term" value="P:bacterial-type flagellum organization"/>
    <property type="evidence" value="ECO:0007669"/>
    <property type="project" value="UniProtKB-KW"/>
</dbReference>
<dbReference type="RefSeq" id="WP_343055125.1">
    <property type="nucleotide sequence ID" value="NZ_JACIJK010000001.1"/>
</dbReference>
<keyword evidence="4" id="KW-0813">Transport</keyword>
<feature type="domain" description="Flagellar assembly protein FliH/Type III secretion system HrpE" evidence="8">
    <location>
        <begin position="80"/>
        <end position="203"/>
    </location>
</feature>
<keyword evidence="9" id="KW-0969">Cilium</keyword>
<dbReference type="InterPro" id="IPR051472">
    <property type="entry name" value="T3SS_Stator/FliH"/>
</dbReference>
<comment type="caution">
    <text evidence="9">The sequence shown here is derived from an EMBL/GenBank/DDBJ whole genome shotgun (WGS) entry which is preliminary data.</text>
</comment>
<sequence length="219" mass="23824">MDQSLNIRPFAFDRIFAMPAAADPSLRAEDLQLQIVSLEAELERMRADHLAALALARADGFDAGLNQARGEVQAALLSAVDAFQSTLELTDARIEEINTRATQDAAGVALAAAEMLAARAIAHDPSLAIDEAIGRVLKQVARGQDVWVRVHPTLVEELERLVGERQSRDRRRLNLHVVPDDNVLSGDAHIEWDQGGLTLEAAERATVVRAELESLLPSS</sequence>
<dbReference type="EMBL" id="JACIJK010000001">
    <property type="protein sequence ID" value="MBB5713695.1"/>
    <property type="molecule type" value="Genomic_DNA"/>
</dbReference>
<dbReference type="GO" id="GO:0015031">
    <property type="term" value="P:protein transport"/>
    <property type="evidence" value="ECO:0007669"/>
    <property type="project" value="UniProtKB-KW"/>
</dbReference>